<name>A0ABR3ACY6_9AGAR</name>
<dbReference type="EMBL" id="JBBXMP010000003">
    <property type="protein sequence ID" value="KAL0071578.1"/>
    <property type="molecule type" value="Genomic_DNA"/>
</dbReference>
<evidence type="ECO:0000313" key="3">
    <source>
        <dbReference type="Proteomes" id="UP001437256"/>
    </source>
</evidence>
<keyword evidence="3" id="KW-1185">Reference proteome</keyword>
<keyword evidence="1" id="KW-0732">Signal</keyword>
<organism evidence="2 3">
    <name type="scientific">Marasmius tenuissimus</name>
    <dbReference type="NCBI Taxonomy" id="585030"/>
    <lineage>
        <taxon>Eukaryota</taxon>
        <taxon>Fungi</taxon>
        <taxon>Dikarya</taxon>
        <taxon>Basidiomycota</taxon>
        <taxon>Agaricomycotina</taxon>
        <taxon>Agaricomycetes</taxon>
        <taxon>Agaricomycetidae</taxon>
        <taxon>Agaricales</taxon>
        <taxon>Marasmiineae</taxon>
        <taxon>Marasmiaceae</taxon>
        <taxon>Marasmius</taxon>
    </lineage>
</organism>
<sequence length="91" mass="9619">MGRVYTLSLIVTLIADKVGQEQTNGSVTARGTPSHNIRTHVTGTIQLSTIYTEEPSREEIAGESNIDLADSHKDASVDFSDLGVAGSATKS</sequence>
<protein>
    <submittedName>
        <fullName evidence="2">Uncharacterized protein</fullName>
    </submittedName>
</protein>
<reference evidence="2 3" key="1">
    <citation type="submission" date="2024-05" db="EMBL/GenBank/DDBJ databases">
        <title>A draft genome resource for the thread blight pathogen Marasmius tenuissimus strain MS-2.</title>
        <authorList>
            <person name="Yulfo-Soto G.E."/>
            <person name="Baruah I.K."/>
            <person name="Amoako-Attah I."/>
            <person name="Bukari Y."/>
            <person name="Meinhardt L.W."/>
            <person name="Bailey B.A."/>
            <person name="Cohen S.P."/>
        </authorList>
    </citation>
    <scope>NUCLEOTIDE SEQUENCE [LARGE SCALE GENOMIC DNA]</scope>
    <source>
        <strain evidence="2 3">MS-2</strain>
    </source>
</reference>
<dbReference type="Proteomes" id="UP001437256">
    <property type="component" value="Unassembled WGS sequence"/>
</dbReference>
<proteinExistence type="predicted"/>
<gene>
    <name evidence="2" type="ORF">AAF712_001435</name>
</gene>
<accession>A0ABR3ACY6</accession>
<feature type="chain" id="PRO_5047404195" evidence="1">
    <location>
        <begin position="21"/>
        <end position="91"/>
    </location>
</feature>
<evidence type="ECO:0000313" key="2">
    <source>
        <dbReference type="EMBL" id="KAL0071578.1"/>
    </source>
</evidence>
<feature type="signal peptide" evidence="1">
    <location>
        <begin position="1"/>
        <end position="20"/>
    </location>
</feature>
<evidence type="ECO:0000256" key="1">
    <source>
        <dbReference type="SAM" id="SignalP"/>
    </source>
</evidence>
<comment type="caution">
    <text evidence="2">The sequence shown here is derived from an EMBL/GenBank/DDBJ whole genome shotgun (WGS) entry which is preliminary data.</text>
</comment>